<dbReference type="PANTHER" id="PTHR33108:SF14">
    <property type="entry name" value="OS01G0745000 PROTEIN"/>
    <property type="match status" value="1"/>
</dbReference>
<name>A0A5K0VU17_9MAGN</name>
<dbReference type="EMBL" id="LR721774">
    <property type="protein sequence ID" value="VVV44662.1"/>
    <property type="molecule type" value="Genomic_DNA"/>
</dbReference>
<sequence length="159" mass="17855">MKKSIEGLQRCKSDVTTSIGEKLNELQLSPINEVEQAECECCGMREEYTVGYVGEVRGCHQGKWICGICSADVKEQLEKVEKKGDMDEALRCHMAECRKFNGTMRVNPKLCLAGAMRDIVRRCRDGGGGREEDRRSGGRIGRTSSCVSRINLERDRLHV</sequence>
<dbReference type="InterPro" id="IPR012876">
    <property type="entry name" value="DUF1677_pln"/>
</dbReference>
<accession>A0A5K0VU17</accession>
<dbReference type="AlphaFoldDB" id="A0A5K0VU17"/>
<protein>
    <submittedName>
        <fullName evidence="1">Uncharacterized protein</fullName>
    </submittedName>
</protein>
<proteinExistence type="predicted"/>
<reference evidence="1" key="1">
    <citation type="submission" date="2019-09" db="EMBL/GenBank/DDBJ databases">
        <authorList>
            <person name="Zhang L."/>
        </authorList>
    </citation>
    <scope>NUCLEOTIDE SEQUENCE</scope>
</reference>
<dbReference type="Pfam" id="PF07911">
    <property type="entry name" value="DUF1677"/>
    <property type="match status" value="1"/>
</dbReference>
<organism evidence="1">
    <name type="scientific">Nymphaea colorata</name>
    <name type="common">pocket water lily</name>
    <dbReference type="NCBI Taxonomy" id="210225"/>
    <lineage>
        <taxon>Eukaryota</taxon>
        <taxon>Viridiplantae</taxon>
        <taxon>Streptophyta</taxon>
        <taxon>Embryophyta</taxon>
        <taxon>Tracheophyta</taxon>
        <taxon>Spermatophyta</taxon>
        <taxon>Magnoliopsida</taxon>
        <taxon>Nymphaeales</taxon>
        <taxon>Nymphaeaceae</taxon>
        <taxon>Nymphaea</taxon>
    </lineage>
</organism>
<dbReference type="PANTHER" id="PTHR33108">
    <property type="entry name" value="OS01G0745000 PROTEIN"/>
    <property type="match status" value="1"/>
</dbReference>
<evidence type="ECO:0000313" key="1">
    <source>
        <dbReference type="EMBL" id="VVV44662.1"/>
    </source>
</evidence>
<gene>
    <name evidence="1" type="ORF">NYM_LOCUS1910</name>
</gene>